<dbReference type="AlphaFoldDB" id="A0A0F9UST1"/>
<reference evidence="1" key="1">
    <citation type="journal article" date="2015" name="Nature">
        <title>Complex archaea that bridge the gap between prokaryotes and eukaryotes.</title>
        <authorList>
            <person name="Spang A."/>
            <person name="Saw J.H."/>
            <person name="Jorgensen S.L."/>
            <person name="Zaremba-Niedzwiedzka K."/>
            <person name="Martijn J."/>
            <person name="Lind A.E."/>
            <person name="van Eijk R."/>
            <person name="Schleper C."/>
            <person name="Guy L."/>
            <person name="Ettema T.J."/>
        </authorList>
    </citation>
    <scope>NUCLEOTIDE SEQUENCE</scope>
</reference>
<name>A0A0F9UST1_9ZZZZ</name>
<comment type="caution">
    <text evidence="1">The sequence shown here is derived from an EMBL/GenBank/DDBJ whole genome shotgun (WGS) entry which is preliminary data.</text>
</comment>
<dbReference type="InterPro" id="IPR011990">
    <property type="entry name" value="TPR-like_helical_dom_sf"/>
</dbReference>
<sequence>MTMHPACTPVTEQTTEKASRGSILSRLRTLLVVICATVLPLLPGGATHADEQLRIAREMIQVLDAYAVYKMGQFDEAFERYRVLAEAGNRQGMLNIGNMYSAGLSVGKNPTEALLWYQRAADAGDPIGQFEVARAYEHGLGTQADPQQADYWYQLAAENDNSDAQWVLGKRLYDRASRLDGLSWIRTAARTGDHPSARLFLAELNGSQVTAVPDQQQRDVITDHLQQIDKAARAKNALGVIAQIDAEARIRVRLPNQEAWTTLSRDELQALWQATFDQVDKYRQIRSTPDFLLAEDRILVFSQITETLTSASTTRTLLLDERATYRIDGSQAQVESLWLNISETPQW</sequence>
<dbReference type="SUPFAM" id="SSF81901">
    <property type="entry name" value="HCP-like"/>
    <property type="match status" value="1"/>
</dbReference>
<gene>
    <name evidence="1" type="ORF">LCGC14_0226780</name>
</gene>
<dbReference type="EMBL" id="LAZR01000109">
    <property type="protein sequence ID" value="KKN90537.1"/>
    <property type="molecule type" value="Genomic_DNA"/>
</dbReference>
<dbReference type="InterPro" id="IPR006597">
    <property type="entry name" value="Sel1-like"/>
</dbReference>
<organism evidence="1">
    <name type="scientific">marine sediment metagenome</name>
    <dbReference type="NCBI Taxonomy" id="412755"/>
    <lineage>
        <taxon>unclassified sequences</taxon>
        <taxon>metagenomes</taxon>
        <taxon>ecological metagenomes</taxon>
    </lineage>
</organism>
<accession>A0A0F9UST1</accession>
<dbReference type="Pfam" id="PF08238">
    <property type="entry name" value="Sel1"/>
    <property type="match status" value="2"/>
</dbReference>
<proteinExistence type="predicted"/>
<protein>
    <submittedName>
        <fullName evidence="1">Uncharacterized protein</fullName>
    </submittedName>
</protein>
<dbReference type="SMART" id="SM00671">
    <property type="entry name" value="SEL1"/>
    <property type="match status" value="3"/>
</dbReference>
<evidence type="ECO:0000313" key="1">
    <source>
        <dbReference type="EMBL" id="KKN90537.1"/>
    </source>
</evidence>
<dbReference type="PANTHER" id="PTHR11102:SF160">
    <property type="entry name" value="ERAD-ASSOCIATED E3 UBIQUITIN-PROTEIN LIGASE COMPONENT HRD3"/>
    <property type="match status" value="1"/>
</dbReference>
<dbReference type="InterPro" id="IPR050767">
    <property type="entry name" value="Sel1_AlgK"/>
</dbReference>
<dbReference type="Gene3D" id="1.25.40.10">
    <property type="entry name" value="Tetratricopeptide repeat domain"/>
    <property type="match status" value="1"/>
</dbReference>
<dbReference type="PANTHER" id="PTHR11102">
    <property type="entry name" value="SEL-1-LIKE PROTEIN"/>
    <property type="match status" value="1"/>
</dbReference>